<comment type="caution">
    <text evidence="1">The sequence shown here is derived from an EMBL/GenBank/DDBJ whole genome shotgun (WGS) entry which is preliminary data.</text>
</comment>
<accession>A0A5B7DG26</accession>
<gene>
    <name evidence="1" type="ORF">E2C01_013085</name>
</gene>
<organism evidence="1 2">
    <name type="scientific">Portunus trituberculatus</name>
    <name type="common">Swimming crab</name>
    <name type="synonym">Neptunus trituberculatus</name>
    <dbReference type="NCBI Taxonomy" id="210409"/>
    <lineage>
        <taxon>Eukaryota</taxon>
        <taxon>Metazoa</taxon>
        <taxon>Ecdysozoa</taxon>
        <taxon>Arthropoda</taxon>
        <taxon>Crustacea</taxon>
        <taxon>Multicrustacea</taxon>
        <taxon>Malacostraca</taxon>
        <taxon>Eumalacostraca</taxon>
        <taxon>Eucarida</taxon>
        <taxon>Decapoda</taxon>
        <taxon>Pleocyemata</taxon>
        <taxon>Brachyura</taxon>
        <taxon>Eubrachyura</taxon>
        <taxon>Portunoidea</taxon>
        <taxon>Portunidae</taxon>
        <taxon>Portuninae</taxon>
        <taxon>Portunus</taxon>
    </lineage>
</organism>
<reference evidence="1 2" key="1">
    <citation type="submission" date="2019-05" db="EMBL/GenBank/DDBJ databases">
        <title>Another draft genome of Portunus trituberculatus and its Hox gene families provides insights of decapod evolution.</title>
        <authorList>
            <person name="Jeong J.-H."/>
            <person name="Song I."/>
            <person name="Kim S."/>
            <person name="Choi T."/>
            <person name="Kim D."/>
            <person name="Ryu S."/>
            <person name="Kim W."/>
        </authorList>
    </citation>
    <scope>NUCLEOTIDE SEQUENCE [LARGE SCALE GENOMIC DNA]</scope>
    <source>
        <tissue evidence="1">Muscle</tissue>
    </source>
</reference>
<keyword evidence="2" id="KW-1185">Reference proteome</keyword>
<name>A0A5B7DG26_PORTR</name>
<dbReference type="AlphaFoldDB" id="A0A5B7DG26"/>
<protein>
    <submittedName>
        <fullName evidence="1">Uncharacterized protein</fullName>
    </submittedName>
</protein>
<dbReference type="Proteomes" id="UP000324222">
    <property type="component" value="Unassembled WGS sequence"/>
</dbReference>
<dbReference type="EMBL" id="VSRR010000842">
    <property type="protein sequence ID" value="MPC20154.1"/>
    <property type="molecule type" value="Genomic_DNA"/>
</dbReference>
<sequence length="111" mass="12338">MSEWRGCGHKAGRMPTGFTFWYKSGYEASAAAKQKDKGERALPAHSVELSRSVTTYKALQGSTGNMFRDALQGDKLRPPMSLEFRGHVKDSPISMTSSFRYSTCAEYKTST</sequence>
<proteinExistence type="predicted"/>
<evidence type="ECO:0000313" key="1">
    <source>
        <dbReference type="EMBL" id="MPC20154.1"/>
    </source>
</evidence>
<evidence type="ECO:0000313" key="2">
    <source>
        <dbReference type="Proteomes" id="UP000324222"/>
    </source>
</evidence>